<keyword evidence="6" id="KW-0482">Metalloprotease</keyword>
<keyword evidence="8" id="KW-1185">Reference proteome</keyword>
<evidence type="ECO:0008006" key="9">
    <source>
        <dbReference type="Google" id="ProtNLM"/>
    </source>
</evidence>
<dbReference type="SUPFAM" id="SSF55486">
    <property type="entry name" value="Metalloproteases ('zincins'), catalytic domain"/>
    <property type="match status" value="1"/>
</dbReference>
<keyword evidence="5" id="KW-0862">Zinc</keyword>
<evidence type="ECO:0000256" key="4">
    <source>
        <dbReference type="ARBA" id="ARBA00022801"/>
    </source>
</evidence>
<dbReference type="AlphaFoldDB" id="A0A832UVQ8"/>
<evidence type="ECO:0000313" key="8">
    <source>
        <dbReference type="Proteomes" id="UP000646946"/>
    </source>
</evidence>
<dbReference type="GO" id="GO:0046872">
    <property type="term" value="F:metal ion binding"/>
    <property type="evidence" value="ECO:0007669"/>
    <property type="project" value="UniProtKB-KW"/>
</dbReference>
<keyword evidence="3" id="KW-0479">Metal-binding</keyword>
<keyword evidence="4" id="KW-0378">Hydrolase</keyword>
<evidence type="ECO:0000313" key="7">
    <source>
        <dbReference type="EMBL" id="HIK00610.1"/>
    </source>
</evidence>
<accession>A0A832UVQ8</accession>
<dbReference type="EMBL" id="DVAB01000029">
    <property type="protein sequence ID" value="HIK00610.1"/>
    <property type="molecule type" value="Genomic_DNA"/>
</dbReference>
<proteinExistence type="predicted"/>
<evidence type="ECO:0000256" key="1">
    <source>
        <dbReference type="ARBA" id="ARBA00001947"/>
    </source>
</evidence>
<dbReference type="InterPro" id="IPR024079">
    <property type="entry name" value="MetalloPept_cat_dom_sf"/>
</dbReference>
<dbReference type="Pfam" id="PF07998">
    <property type="entry name" value="Peptidase_M54"/>
    <property type="match status" value="1"/>
</dbReference>
<sequence>MRLKISLIPASFSIENRDAALGKIADYLETYLQENGIEANIEIKEEVKLPTGLIKKLKHSTVITDDESALEFIEGLQIDGQKFAITQYKMSDEVSPKVIGISSPGRPALLISWESLGKENDLDKICIRAAKEIMHELGHNLGIIEHHTWGYECAMVETEDNLGNFSPENIDKKTYKFCQDCREKLKIPQQ</sequence>
<dbReference type="Proteomes" id="UP000646946">
    <property type="component" value="Unassembled WGS sequence"/>
</dbReference>
<evidence type="ECO:0000256" key="2">
    <source>
        <dbReference type="ARBA" id="ARBA00022670"/>
    </source>
</evidence>
<gene>
    <name evidence="7" type="ORF">H1016_03655</name>
</gene>
<dbReference type="InterPro" id="IPR012962">
    <property type="entry name" value="Pept_M54_archaemetzincn"/>
</dbReference>
<comment type="cofactor">
    <cofactor evidence="1">
        <name>Zn(2+)</name>
        <dbReference type="ChEBI" id="CHEBI:29105"/>
    </cofactor>
</comment>
<comment type="caution">
    <text evidence="7">The sequence shown here is derived from an EMBL/GenBank/DDBJ whole genome shotgun (WGS) entry which is preliminary data.</text>
</comment>
<protein>
    <recommendedName>
        <fullName evidence="9">Archaemetzincin</fullName>
    </recommendedName>
</protein>
<keyword evidence="2" id="KW-0645">Protease</keyword>
<evidence type="ECO:0000256" key="6">
    <source>
        <dbReference type="ARBA" id="ARBA00023049"/>
    </source>
</evidence>
<evidence type="ECO:0000256" key="3">
    <source>
        <dbReference type="ARBA" id="ARBA00022723"/>
    </source>
</evidence>
<organism evidence="7 8">
    <name type="scientific">Candidatus Naiadarchaeum limnaeum</name>
    <dbReference type="NCBI Taxonomy" id="2756139"/>
    <lineage>
        <taxon>Archaea</taxon>
        <taxon>Candidatus Undinarchaeota</taxon>
        <taxon>Candidatus Undinarchaeia</taxon>
        <taxon>Candidatus Naiadarchaeales</taxon>
        <taxon>Candidatus Naiadarchaeaceae</taxon>
        <taxon>Candidatus Naiadarchaeum</taxon>
    </lineage>
</organism>
<dbReference type="GO" id="GO:0008237">
    <property type="term" value="F:metallopeptidase activity"/>
    <property type="evidence" value="ECO:0007669"/>
    <property type="project" value="UniProtKB-KW"/>
</dbReference>
<name>A0A832UVQ8_9ARCH</name>
<reference evidence="7 8" key="1">
    <citation type="journal article" name="Nat. Commun.">
        <title>Undinarchaeota illuminate DPANN phylogeny and the impact of gene transfer on archaeal evolution.</title>
        <authorList>
            <person name="Dombrowski N."/>
            <person name="Williams T.A."/>
            <person name="Sun J."/>
            <person name="Woodcroft B.J."/>
            <person name="Lee J.H."/>
            <person name="Minh B.Q."/>
            <person name="Rinke C."/>
            <person name="Spang A."/>
        </authorList>
    </citation>
    <scope>NUCLEOTIDE SEQUENCE [LARGE SCALE GENOMIC DNA]</scope>
    <source>
        <strain evidence="7">MAG_bin1129</strain>
    </source>
</reference>
<evidence type="ECO:0000256" key="5">
    <source>
        <dbReference type="ARBA" id="ARBA00022833"/>
    </source>
</evidence>
<dbReference type="Gene3D" id="3.40.390.10">
    <property type="entry name" value="Collagenase (Catalytic Domain)"/>
    <property type="match status" value="1"/>
</dbReference>
<dbReference type="GO" id="GO:0006508">
    <property type="term" value="P:proteolysis"/>
    <property type="evidence" value="ECO:0007669"/>
    <property type="project" value="UniProtKB-KW"/>
</dbReference>